<dbReference type="InterPro" id="IPR006140">
    <property type="entry name" value="D-isomer_DH_NAD-bd"/>
</dbReference>
<evidence type="ECO:0000256" key="2">
    <source>
        <dbReference type="ARBA" id="ARBA00023002"/>
    </source>
</evidence>
<name>A0A501WGS1_9GAMM</name>
<evidence type="ECO:0000259" key="7">
    <source>
        <dbReference type="Pfam" id="PF02826"/>
    </source>
</evidence>
<evidence type="ECO:0000259" key="6">
    <source>
        <dbReference type="Pfam" id="PF00389"/>
    </source>
</evidence>
<keyword evidence="1 5" id="KW-0963">Cytoplasm</keyword>
<feature type="binding site" evidence="5">
    <location>
        <position position="66"/>
    </location>
    <ligand>
        <name>substrate</name>
    </ligand>
</feature>
<dbReference type="Pfam" id="PF00389">
    <property type="entry name" value="2-Hacid_dh"/>
    <property type="match status" value="1"/>
</dbReference>
<dbReference type="EC" id="1.1.1.290" evidence="5"/>
<dbReference type="Pfam" id="PF02826">
    <property type="entry name" value="2-Hacid_dh_C"/>
    <property type="match status" value="1"/>
</dbReference>
<dbReference type="CDD" id="cd12158">
    <property type="entry name" value="ErythrP_dh"/>
    <property type="match status" value="1"/>
</dbReference>
<feature type="binding site" evidence="5">
    <location>
        <position position="45"/>
    </location>
    <ligand>
        <name>substrate</name>
    </ligand>
</feature>
<evidence type="ECO:0000313" key="10">
    <source>
        <dbReference type="Proteomes" id="UP000315901"/>
    </source>
</evidence>
<comment type="function">
    <text evidence="5">Catalyzes the oxidation of erythronate-4-phosphate to 3-hydroxy-2-oxo-4-phosphonooxybutanoate.</text>
</comment>
<reference evidence="9 10" key="1">
    <citation type="submission" date="2019-06" db="EMBL/GenBank/DDBJ databases">
        <title>A novel bacterium of genus Marinomonas, isolated from coastal sand.</title>
        <authorList>
            <person name="Huang H."/>
            <person name="Mo K."/>
            <person name="Hu Y."/>
        </authorList>
    </citation>
    <scope>NUCLEOTIDE SEQUENCE [LARGE SCALE GENOMIC DNA]</scope>
    <source>
        <strain evidence="9 10">HB171799</strain>
    </source>
</reference>
<keyword evidence="4 5" id="KW-0664">Pyridoxine biosynthesis</keyword>
<dbReference type="Pfam" id="PF11890">
    <property type="entry name" value="DUF3410"/>
    <property type="match status" value="1"/>
</dbReference>
<dbReference type="EMBL" id="VFRR01000044">
    <property type="protein sequence ID" value="TPE47254.1"/>
    <property type="molecule type" value="Genomic_DNA"/>
</dbReference>
<dbReference type="PROSITE" id="PS00065">
    <property type="entry name" value="D_2_HYDROXYACID_DH_1"/>
    <property type="match status" value="1"/>
</dbReference>
<dbReference type="GO" id="GO:0005737">
    <property type="term" value="C:cytoplasm"/>
    <property type="evidence" value="ECO:0007669"/>
    <property type="project" value="UniProtKB-SubCell"/>
</dbReference>
<dbReference type="HAMAP" id="MF_01825">
    <property type="entry name" value="PdxB"/>
    <property type="match status" value="1"/>
</dbReference>
<feature type="domain" description="Erythronate-4-phosphate dehydrogenase dimerisation" evidence="8">
    <location>
        <begin position="296"/>
        <end position="361"/>
    </location>
</feature>
<feature type="binding site" evidence="5">
    <location>
        <position position="232"/>
    </location>
    <ligand>
        <name>NAD(+)</name>
        <dbReference type="ChEBI" id="CHEBI:57540"/>
    </ligand>
</feature>
<dbReference type="InterPro" id="IPR029752">
    <property type="entry name" value="D-isomer_DH_CS1"/>
</dbReference>
<accession>A0A501WGS1</accession>
<feature type="active site" description="Proton donor" evidence="5">
    <location>
        <position position="254"/>
    </location>
</feature>
<dbReference type="InterPro" id="IPR050223">
    <property type="entry name" value="D-isomer_2-hydroxyacid_DH"/>
</dbReference>
<comment type="subunit">
    <text evidence="5">Homodimer.</text>
</comment>
<dbReference type="Gene3D" id="3.40.50.720">
    <property type="entry name" value="NAD(P)-binding Rossmann-like Domain"/>
    <property type="match status" value="2"/>
</dbReference>
<keyword evidence="10" id="KW-1185">Reference proteome</keyword>
<dbReference type="Proteomes" id="UP000315901">
    <property type="component" value="Unassembled WGS sequence"/>
</dbReference>
<dbReference type="UniPathway" id="UPA00244">
    <property type="reaction ID" value="UER00310"/>
</dbReference>
<dbReference type="SUPFAM" id="SSF52283">
    <property type="entry name" value="Formate/glycerate dehydrogenase catalytic domain-like"/>
    <property type="match status" value="1"/>
</dbReference>
<keyword evidence="3 5" id="KW-0520">NAD</keyword>
<feature type="domain" description="D-isomer specific 2-hydroxyacid dehydrogenase catalytic" evidence="6">
    <location>
        <begin position="27"/>
        <end position="278"/>
    </location>
</feature>
<feature type="active site" evidence="5">
    <location>
        <position position="207"/>
    </location>
</feature>
<dbReference type="OrthoDB" id="9770208at2"/>
<dbReference type="GO" id="GO:0046983">
    <property type="term" value="F:protein dimerization activity"/>
    <property type="evidence" value="ECO:0007669"/>
    <property type="project" value="InterPro"/>
</dbReference>
<comment type="subcellular location">
    <subcellularLocation>
        <location evidence="5">Cytoplasm</location>
    </subcellularLocation>
</comment>
<feature type="binding site" evidence="5">
    <location>
        <position position="146"/>
    </location>
    <ligand>
        <name>NAD(+)</name>
        <dbReference type="ChEBI" id="CHEBI:57540"/>
    </ligand>
</feature>
<evidence type="ECO:0000259" key="8">
    <source>
        <dbReference type="Pfam" id="PF11890"/>
    </source>
</evidence>
<dbReference type="AlphaFoldDB" id="A0A501WGS1"/>
<comment type="caution">
    <text evidence="9">The sequence shown here is derived from an EMBL/GenBank/DDBJ whole genome shotgun (WGS) entry which is preliminary data.</text>
</comment>
<evidence type="ECO:0000313" key="9">
    <source>
        <dbReference type="EMBL" id="TPE47254.1"/>
    </source>
</evidence>
<feature type="binding site" evidence="5">
    <location>
        <position position="257"/>
    </location>
    <ligand>
        <name>NAD(+)</name>
        <dbReference type="ChEBI" id="CHEBI:57540"/>
    </ligand>
</feature>
<organism evidence="9 10">
    <name type="scientific">Maribrevibacterium harenarium</name>
    <dbReference type="NCBI Taxonomy" id="2589817"/>
    <lineage>
        <taxon>Bacteria</taxon>
        <taxon>Pseudomonadati</taxon>
        <taxon>Pseudomonadota</taxon>
        <taxon>Gammaproteobacteria</taxon>
        <taxon>Oceanospirillales</taxon>
        <taxon>Oceanospirillaceae</taxon>
        <taxon>Maribrevibacterium</taxon>
    </lineage>
</organism>
<comment type="caution">
    <text evidence="5">Lacks conserved residue(s) required for the propagation of feature annotation.</text>
</comment>
<dbReference type="InterPro" id="IPR036291">
    <property type="entry name" value="NAD(P)-bd_dom_sf"/>
</dbReference>
<dbReference type="SUPFAM" id="SSF51735">
    <property type="entry name" value="NAD(P)-binding Rossmann-fold domains"/>
    <property type="match status" value="1"/>
</dbReference>
<sequence>MKILADENMPNVHRLFGGLGEVVTSPGRTLTPAMLDGVDVLLVRSVTKVNEALLKDSSVKFVGTATIGTDHIDLEYLAQRGIGFASAPGCNADAVADYVFSALSYLYLTRGVTWLNAKIGILGHGNVGKVVASRFKALGCDVCAYDPLLADSQFNVEPADLATVMACDVICHHAPFTAEGEYPTKGMINADLIANLQPGQTIVAAGRGGVIDEIALVKRQQELQGSLNLVFDVWQGEPEINRELAPLCDIVTPHIAGYSKQGREKGTWMVYQSLCQFFGLEVKIDYQTAVSRGSIGHLELNVQPSLHDLIARACHAIYDVARDSNRFRYSYLNGSHSGVFDWLRKHYVERDEFGTCQVRHASLGALGFELI</sequence>
<comment type="similarity">
    <text evidence="5">Belongs to the D-isomer specific 2-hydroxyacid dehydrogenase family. PdxB subfamily.</text>
</comment>
<comment type="catalytic activity">
    <reaction evidence="5">
        <text>4-phospho-D-erythronate + NAD(+) = (R)-3-hydroxy-2-oxo-4-phosphooxybutanoate + NADH + H(+)</text>
        <dbReference type="Rhea" id="RHEA:18829"/>
        <dbReference type="ChEBI" id="CHEBI:15378"/>
        <dbReference type="ChEBI" id="CHEBI:57540"/>
        <dbReference type="ChEBI" id="CHEBI:57945"/>
        <dbReference type="ChEBI" id="CHEBI:58538"/>
        <dbReference type="ChEBI" id="CHEBI:58766"/>
        <dbReference type="EC" id="1.1.1.290"/>
    </reaction>
</comment>
<dbReference type="GO" id="GO:0008615">
    <property type="term" value="P:pyridoxine biosynthetic process"/>
    <property type="evidence" value="ECO:0007669"/>
    <property type="project" value="UniProtKB-UniRule"/>
</dbReference>
<dbReference type="InterPro" id="IPR006139">
    <property type="entry name" value="D-isomer_2_OHA_DH_cat_dom"/>
</dbReference>
<feature type="active site" evidence="5">
    <location>
        <position position="237"/>
    </location>
</feature>
<keyword evidence="2 5" id="KW-0560">Oxidoreductase</keyword>
<dbReference type="GO" id="GO:0033711">
    <property type="term" value="F:4-phosphoerythronate dehydrogenase activity"/>
    <property type="evidence" value="ECO:0007669"/>
    <property type="project" value="UniProtKB-EC"/>
</dbReference>
<feature type="domain" description="D-isomer specific 2-hydroxyacid dehydrogenase NAD-binding" evidence="7">
    <location>
        <begin position="116"/>
        <end position="256"/>
    </location>
</feature>
<feature type="binding site" evidence="5">
    <location>
        <position position="258"/>
    </location>
    <ligand>
        <name>substrate</name>
    </ligand>
</feature>
<dbReference type="InterPro" id="IPR020921">
    <property type="entry name" value="Erythronate-4-P_DHase"/>
</dbReference>
<dbReference type="PANTHER" id="PTHR10996">
    <property type="entry name" value="2-HYDROXYACID DEHYDROGENASE-RELATED"/>
    <property type="match status" value="1"/>
</dbReference>
<dbReference type="InterPro" id="IPR024531">
    <property type="entry name" value="Erythronate-4-P_DHase_dimer"/>
</dbReference>
<gene>
    <name evidence="5" type="primary">pdxB</name>
    <name evidence="9" type="ORF">FJM67_14770</name>
</gene>
<dbReference type="GO" id="GO:0051287">
    <property type="term" value="F:NAD binding"/>
    <property type="evidence" value="ECO:0007669"/>
    <property type="project" value="InterPro"/>
</dbReference>
<comment type="pathway">
    <text evidence="5">Cofactor biosynthesis; pyridoxine 5'-phosphate biosynthesis; pyridoxine 5'-phosphate from D-erythrose 4-phosphate: step 2/5.</text>
</comment>
<evidence type="ECO:0000256" key="5">
    <source>
        <dbReference type="HAMAP-Rule" id="MF_01825"/>
    </source>
</evidence>
<evidence type="ECO:0000256" key="4">
    <source>
        <dbReference type="ARBA" id="ARBA00023096"/>
    </source>
</evidence>
<proteinExistence type="inferred from homology"/>
<evidence type="ECO:0000256" key="3">
    <source>
        <dbReference type="ARBA" id="ARBA00023027"/>
    </source>
</evidence>
<dbReference type="RefSeq" id="WP_140590900.1">
    <property type="nucleotide sequence ID" value="NZ_VFRR01000044.1"/>
</dbReference>
<protein>
    <recommendedName>
        <fullName evidence="5">Erythronate-4-phosphate dehydrogenase</fullName>
        <ecNumber evidence="5">1.1.1.290</ecNumber>
    </recommendedName>
</protein>
<dbReference type="InterPro" id="IPR038251">
    <property type="entry name" value="PdxB_dimer_sf"/>
</dbReference>
<evidence type="ECO:0000256" key="1">
    <source>
        <dbReference type="ARBA" id="ARBA00022490"/>
    </source>
</evidence>
<dbReference type="Gene3D" id="3.30.1370.170">
    <property type="match status" value="1"/>
</dbReference>